<dbReference type="InterPro" id="IPR011034">
    <property type="entry name" value="Formyl_transferase-like_C_sf"/>
</dbReference>
<keyword evidence="3 5" id="KW-0808">Transferase</keyword>
<dbReference type="InterPro" id="IPR005794">
    <property type="entry name" value="Fmt"/>
</dbReference>
<dbReference type="STRING" id="1082479.SAMN05216241_10991"/>
<protein>
    <recommendedName>
        <fullName evidence="2 5">Methionyl-tRNA formyltransferase</fullName>
        <ecNumber evidence="2 5">2.1.2.9</ecNumber>
    </recommendedName>
</protein>
<dbReference type="PANTHER" id="PTHR11138:SF5">
    <property type="entry name" value="METHIONYL-TRNA FORMYLTRANSFERASE, MITOCHONDRIAL"/>
    <property type="match status" value="1"/>
</dbReference>
<dbReference type="SUPFAM" id="SSF53328">
    <property type="entry name" value="Formyltransferase"/>
    <property type="match status" value="1"/>
</dbReference>
<dbReference type="InterPro" id="IPR044135">
    <property type="entry name" value="Met-tRNA-FMT_C"/>
</dbReference>
<dbReference type="EMBL" id="FNCE01000009">
    <property type="protein sequence ID" value="SDG34828.1"/>
    <property type="molecule type" value="Genomic_DNA"/>
</dbReference>
<dbReference type="HAMAP" id="MF_00182">
    <property type="entry name" value="Formyl_trans"/>
    <property type="match status" value="1"/>
</dbReference>
<organism evidence="8 9">
    <name type="scientific">Limimonas halophila</name>
    <dbReference type="NCBI Taxonomy" id="1082479"/>
    <lineage>
        <taxon>Bacteria</taxon>
        <taxon>Pseudomonadati</taxon>
        <taxon>Pseudomonadota</taxon>
        <taxon>Alphaproteobacteria</taxon>
        <taxon>Rhodospirillales</taxon>
        <taxon>Rhodovibrionaceae</taxon>
        <taxon>Limimonas</taxon>
    </lineage>
</organism>
<dbReference type="NCBIfam" id="TIGR00460">
    <property type="entry name" value="fmt"/>
    <property type="match status" value="1"/>
</dbReference>
<comment type="catalytic activity">
    <reaction evidence="5">
        <text>L-methionyl-tRNA(fMet) + (6R)-10-formyltetrahydrofolate = N-formyl-L-methionyl-tRNA(fMet) + (6S)-5,6,7,8-tetrahydrofolate + H(+)</text>
        <dbReference type="Rhea" id="RHEA:24380"/>
        <dbReference type="Rhea" id="RHEA-COMP:9952"/>
        <dbReference type="Rhea" id="RHEA-COMP:9953"/>
        <dbReference type="ChEBI" id="CHEBI:15378"/>
        <dbReference type="ChEBI" id="CHEBI:57453"/>
        <dbReference type="ChEBI" id="CHEBI:78530"/>
        <dbReference type="ChEBI" id="CHEBI:78844"/>
        <dbReference type="ChEBI" id="CHEBI:195366"/>
        <dbReference type="EC" id="2.1.2.9"/>
    </reaction>
</comment>
<feature type="domain" description="Formyl transferase N-terminal" evidence="6">
    <location>
        <begin position="1"/>
        <end position="180"/>
    </location>
</feature>
<keyword evidence="9" id="KW-1185">Reference proteome</keyword>
<dbReference type="InterPro" id="IPR036477">
    <property type="entry name" value="Formyl_transf_N_sf"/>
</dbReference>
<evidence type="ECO:0000313" key="8">
    <source>
        <dbReference type="EMBL" id="SDG34828.1"/>
    </source>
</evidence>
<dbReference type="InterPro" id="IPR002376">
    <property type="entry name" value="Formyl_transf_N"/>
</dbReference>
<name>A0A1G7THN1_9PROT</name>
<proteinExistence type="inferred from homology"/>
<evidence type="ECO:0000256" key="4">
    <source>
        <dbReference type="ARBA" id="ARBA00022917"/>
    </source>
</evidence>
<dbReference type="CDD" id="cd08646">
    <property type="entry name" value="FMT_core_Met-tRNA-FMT_N"/>
    <property type="match status" value="1"/>
</dbReference>
<accession>A0A1G7THN1</accession>
<dbReference type="Gene3D" id="3.40.50.12230">
    <property type="match status" value="1"/>
</dbReference>
<gene>
    <name evidence="5" type="primary">fmt</name>
    <name evidence="8" type="ORF">SAMN05216241_10991</name>
</gene>
<comment type="function">
    <text evidence="5">Attaches a formyl group to the free amino group of methionyl-tRNA(fMet). The formyl group appears to play a dual role in the initiator identity of N-formylmethionyl-tRNA by promoting its recognition by IF2 and preventing the misappropriation of this tRNA by the elongation apparatus.</text>
</comment>
<dbReference type="Proteomes" id="UP000199415">
    <property type="component" value="Unassembled WGS sequence"/>
</dbReference>
<dbReference type="GO" id="GO:0004479">
    <property type="term" value="F:methionyl-tRNA formyltransferase activity"/>
    <property type="evidence" value="ECO:0007669"/>
    <property type="project" value="UniProtKB-UniRule"/>
</dbReference>
<dbReference type="Pfam" id="PF00551">
    <property type="entry name" value="Formyl_trans_N"/>
    <property type="match status" value="1"/>
</dbReference>
<dbReference type="InterPro" id="IPR041711">
    <property type="entry name" value="Met-tRNA-FMT_N"/>
</dbReference>
<evidence type="ECO:0000256" key="1">
    <source>
        <dbReference type="ARBA" id="ARBA00010699"/>
    </source>
</evidence>
<evidence type="ECO:0000256" key="2">
    <source>
        <dbReference type="ARBA" id="ARBA00012261"/>
    </source>
</evidence>
<evidence type="ECO:0000256" key="3">
    <source>
        <dbReference type="ARBA" id="ARBA00022679"/>
    </source>
</evidence>
<keyword evidence="4 5" id="KW-0648">Protein biosynthesis</keyword>
<dbReference type="AlphaFoldDB" id="A0A1G7THN1"/>
<comment type="similarity">
    <text evidence="1 5">Belongs to the Fmt family.</text>
</comment>
<dbReference type="EC" id="2.1.2.9" evidence="2 5"/>
<dbReference type="SUPFAM" id="SSF50486">
    <property type="entry name" value="FMT C-terminal domain-like"/>
    <property type="match status" value="1"/>
</dbReference>
<dbReference type="InterPro" id="IPR005793">
    <property type="entry name" value="Formyl_trans_C"/>
</dbReference>
<dbReference type="OrthoDB" id="9802815at2"/>
<reference evidence="8 9" key="1">
    <citation type="submission" date="2016-10" db="EMBL/GenBank/DDBJ databases">
        <authorList>
            <person name="de Groot N.N."/>
        </authorList>
    </citation>
    <scope>NUCLEOTIDE SEQUENCE [LARGE SCALE GENOMIC DNA]</scope>
    <source>
        <strain evidence="8 9">DSM 25584</strain>
    </source>
</reference>
<sequence>MRLAFFGTPDFAVPTLRALVEAGHEVACVYTQPPRKAGRGYTEQPTPVQAEAERHGIAVETPERLDDEAVQQRFAELNPDAAVVVAYGLIFPAAMLEAPRLGCLNVHASLLPRWRGAAPIQRAILAGDDETGVTVMKMDSGLDTGPIVMQERVAIAADTNAGELHDSLAEVGARLMPKALTALDAGEVTPQPQDDTWALTAPKLTKADRKLDWRRPAIELERLIRALAPKPGATTTLPDGETLKVLRAEVAPGPPSGTPVGKVLDETTFLVSCGLGSLRLIRVQRSGKSPMDTAAFLRGYALEHGARLQ</sequence>
<dbReference type="PANTHER" id="PTHR11138">
    <property type="entry name" value="METHIONYL-TRNA FORMYLTRANSFERASE"/>
    <property type="match status" value="1"/>
</dbReference>
<dbReference type="Pfam" id="PF02911">
    <property type="entry name" value="Formyl_trans_C"/>
    <property type="match status" value="1"/>
</dbReference>
<evidence type="ECO:0000313" key="9">
    <source>
        <dbReference type="Proteomes" id="UP000199415"/>
    </source>
</evidence>
<feature type="binding site" evidence="5">
    <location>
        <begin position="109"/>
        <end position="112"/>
    </location>
    <ligand>
        <name>(6S)-5,6,7,8-tetrahydrofolate</name>
        <dbReference type="ChEBI" id="CHEBI:57453"/>
    </ligand>
</feature>
<evidence type="ECO:0000256" key="5">
    <source>
        <dbReference type="HAMAP-Rule" id="MF_00182"/>
    </source>
</evidence>
<dbReference type="RefSeq" id="WP_090021019.1">
    <property type="nucleotide sequence ID" value="NZ_FNCE01000009.1"/>
</dbReference>
<evidence type="ECO:0000259" key="7">
    <source>
        <dbReference type="Pfam" id="PF02911"/>
    </source>
</evidence>
<dbReference type="CDD" id="cd08704">
    <property type="entry name" value="Met_tRNA_FMT_C"/>
    <property type="match status" value="1"/>
</dbReference>
<evidence type="ECO:0000259" key="6">
    <source>
        <dbReference type="Pfam" id="PF00551"/>
    </source>
</evidence>
<dbReference type="GO" id="GO:0005829">
    <property type="term" value="C:cytosol"/>
    <property type="evidence" value="ECO:0007669"/>
    <property type="project" value="TreeGrafter"/>
</dbReference>
<feature type="domain" description="Formyl transferase C-terminal" evidence="7">
    <location>
        <begin position="203"/>
        <end position="300"/>
    </location>
</feature>